<dbReference type="InterPro" id="IPR008489">
    <property type="entry name" value="DUF771"/>
</dbReference>
<protein>
    <submittedName>
        <fullName evidence="1">DUF771 domain-containing protein</fullName>
    </submittedName>
</protein>
<accession>A0A942Z3V3</accession>
<dbReference type="RefSeq" id="WP_213096851.1">
    <property type="nucleotide sequence ID" value="NZ_JAGYPN010000001.1"/>
</dbReference>
<evidence type="ECO:0000313" key="1">
    <source>
        <dbReference type="EMBL" id="MBS4221862.1"/>
    </source>
</evidence>
<reference evidence="1 2" key="1">
    <citation type="submission" date="2021-05" db="EMBL/GenBank/DDBJ databases">
        <title>Novel Bacillus species.</title>
        <authorList>
            <person name="Liu G."/>
        </authorList>
    </citation>
    <scope>NUCLEOTIDE SEQUENCE [LARGE SCALE GENOMIC DNA]</scope>
    <source>
        <strain evidence="1 2">FJAT-49682</strain>
    </source>
</reference>
<organism evidence="1 2">
    <name type="scientific">Lederbergia citrea</name>
    <dbReference type="NCBI Taxonomy" id="2833581"/>
    <lineage>
        <taxon>Bacteria</taxon>
        <taxon>Bacillati</taxon>
        <taxon>Bacillota</taxon>
        <taxon>Bacilli</taxon>
        <taxon>Bacillales</taxon>
        <taxon>Bacillaceae</taxon>
        <taxon>Lederbergia</taxon>
    </lineage>
</organism>
<gene>
    <name evidence="1" type="ORF">KHA91_03705</name>
</gene>
<name>A0A942Z3V3_9BACI</name>
<sequence>MKTLHHNHDSNQQHLTVNLSIPIPTDSVIITKVELETLKQQELKGVYWTMQDLEKRINRKNEWIKENILYPTKFNKILDVNQGGFVFYPQSRGQSWSFHAIKMAEFLDKNFQQIFSQENKVA</sequence>
<comment type="caution">
    <text evidence="1">The sequence shown here is derived from an EMBL/GenBank/DDBJ whole genome shotgun (WGS) entry which is preliminary data.</text>
</comment>
<dbReference type="AlphaFoldDB" id="A0A942Z3V3"/>
<dbReference type="Proteomes" id="UP000676456">
    <property type="component" value="Unassembled WGS sequence"/>
</dbReference>
<dbReference type="Pfam" id="PF05595">
    <property type="entry name" value="DUF771"/>
    <property type="match status" value="1"/>
</dbReference>
<proteinExistence type="predicted"/>
<evidence type="ECO:0000313" key="2">
    <source>
        <dbReference type="Proteomes" id="UP000676456"/>
    </source>
</evidence>
<dbReference type="EMBL" id="JAGYPN010000001">
    <property type="protein sequence ID" value="MBS4221862.1"/>
    <property type="molecule type" value="Genomic_DNA"/>
</dbReference>
<keyword evidence="2" id="KW-1185">Reference proteome</keyword>